<dbReference type="Proteomes" id="UP000800092">
    <property type="component" value="Unassembled WGS sequence"/>
</dbReference>
<feature type="transmembrane region" description="Helical" evidence="2">
    <location>
        <begin position="352"/>
        <end position="374"/>
    </location>
</feature>
<dbReference type="EMBL" id="ML991873">
    <property type="protein sequence ID" value="KAF2229158.1"/>
    <property type="molecule type" value="Genomic_DNA"/>
</dbReference>
<evidence type="ECO:0000256" key="2">
    <source>
        <dbReference type="SAM" id="Phobius"/>
    </source>
</evidence>
<feature type="compositionally biased region" description="Polar residues" evidence="1">
    <location>
        <begin position="183"/>
        <end position="194"/>
    </location>
</feature>
<evidence type="ECO:0000313" key="3">
    <source>
        <dbReference type="EMBL" id="KAF2229158.1"/>
    </source>
</evidence>
<keyword evidence="2" id="KW-0472">Membrane</keyword>
<evidence type="ECO:0000256" key="1">
    <source>
        <dbReference type="SAM" id="MobiDB-lite"/>
    </source>
</evidence>
<feature type="transmembrane region" description="Helical" evidence="2">
    <location>
        <begin position="216"/>
        <end position="238"/>
    </location>
</feature>
<organism evidence="3 4">
    <name type="scientific">Viridothelium virens</name>
    <name type="common">Speckled blister lichen</name>
    <name type="synonym">Trypethelium virens</name>
    <dbReference type="NCBI Taxonomy" id="1048519"/>
    <lineage>
        <taxon>Eukaryota</taxon>
        <taxon>Fungi</taxon>
        <taxon>Dikarya</taxon>
        <taxon>Ascomycota</taxon>
        <taxon>Pezizomycotina</taxon>
        <taxon>Dothideomycetes</taxon>
        <taxon>Dothideomycetes incertae sedis</taxon>
        <taxon>Trypetheliales</taxon>
        <taxon>Trypetheliaceae</taxon>
        <taxon>Viridothelium</taxon>
    </lineage>
</organism>
<dbReference type="AlphaFoldDB" id="A0A6A6GU98"/>
<protein>
    <submittedName>
        <fullName evidence="3">Uncharacterized protein</fullName>
    </submittedName>
</protein>
<dbReference type="OrthoDB" id="3754585at2759"/>
<feature type="transmembrane region" description="Helical" evidence="2">
    <location>
        <begin position="38"/>
        <end position="60"/>
    </location>
</feature>
<feature type="transmembrane region" description="Helical" evidence="2">
    <location>
        <begin position="319"/>
        <end position="340"/>
    </location>
</feature>
<proteinExistence type="predicted"/>
<evidence type="ECO:0000313" key="4">
    <source>
        <dbReference type="Proteomes" id="UP000800092"/>
    </source>
</evidence>
<keyword evidence="2" id="KW-0812">Transmembrane</keyword>
<sequence>MSSLDFPDFPSSSDPFLTSRSSSTSSYGSCDLSPHDRFLSSVLTAFVGSIITGISSGFFVAFCTAWICWVAGIRIVVVGLWEVALAARLKPTRGGDQFLRLLRHVPLLNRSIAFRTGQIANHPFFNKQGASYEPVRVSNEDEEELQHLRGNTPESTSQTAHLMPFPSPSYSREPSPSPAAQGPPTSKIFSSSSRTKVQASNRSSMFRFTSSPPPSILGWIGWIYAALYSPIVQILWLAGNWSDGPSAGNVKLVRAIGVSVTALSLTMDTRARYGESLKDWLGPWAQRTFTIIHAVSCLTLGLVIAILLILAVIQLPAPVFFIPVYLVFSTIWMFGSFLLFPPFDGSTAPNSVPTFLAGLLMGAFGGLFTSAPAFGSMMFASTDGATLKEYLKCDTVDTWHKFIAIFP</sequence>
<feature type="region of interest" description="Disordered" evidence="1">
    <location>
        <begin position="1"/>
        <end position="20"/>
    </location>
</feature>
<feature type="region of interest" description="Disordered" evidence="1">
    <location>
        <begin position="147"/>
        <end position="194"/>
    </location>
</feature>
<feature type="transmembrane region" description="Helical" evidence="2">
    <location>
        <begin position="288"/>
        <end position="313"/>
    </location>
</feature>
<keyword evidence="4" id="KW-1185">Reference proteome</keyword>
<keyword evidence="2" id="KW-1133">Transmembrane helix</keyword>
<accession>A0A6A6GU98</accession>
<reference evidence="3" key="1">
    <citation type="journal article" date="2020" name="Stud. Mycol.">
        <title>101 Dothideomycetes genomes: a test case for predicting lifestyles and emergence of pathogens.</title>
        <authorList>
            <person name="Haridas S."/>
            <person name="Albert R."/>
            <person name="Binder M."/>
            <person name="Bloem J."/>
            <person name="Labutti K."/>
            <person name="Salamov A."/>
            <person name="Andreopoulos B."/>
            <person name="Baker S."/>
            <person name="Barry K."/>
            <person name="Bills G."/>
            <person name="Bluhm B."/>
            <person name="Cannon C."/>
            <person name="Castanera R."/>
            <person name="Culley D."/>
            <person name="Daum C."/>
            <person name="Ezra D."/>
            <person name="Gonzalez J."/>
            <person name="Henrissat B."/>
            <person name="Kuo A."/>
            <person name="Liang C."/>
            <person name="Lipzen A."/>
            <person name="Lutzoni F."/>
            <person name="Magnuson J."/>
            <person name="Mondo S."/>
            <person name="Nolan M."/>
            <person name="Ohm R."/>
            <person name="Pangilinan J."/>
            <person name="Park H.-J."/>
            <person name="Ramirez L."/>
            <person name="Alfaro M."/>
            <person name="Sun H."/>
            <person name="Tritt A."/>
            <person name="Yoshinaga Y."/>
            <person name="Zwiers L.-H."/>
            <person name="Turgeon B."/>
            <person name="Goodwin S."/>
            <person name="Spatafora J."/>
            <person name="Crous P."/>
            <person name="Grigoriev I."/>
        </authorList>
    </citation>
    <scope>NUCLEOTIDE SEQUENCE</scope>
    <source>
        <strain evidence="3">Tuck. ex Michener</strain>
    </source>
</reference>
<gene>
    <name evidence="3" type="ORF">EV356DRAFT_571353</name>
</gene>
<name>A0A6A6GU98_VIRVR</name>